<organism evidence="2 3">
    <name type="scientific">Dissostichus mawsoni</name>
    <name type="common">Antarctic cod</name>
    <dbReference type="NCBI Taxonomy" id="36200"/>
    <lineage>
        <taxon>Eukaryota</taxon>
        <taxon>Metazoa</taxon>
        <taxon>Chordata</taxon>
        <taxon>Craniata</taxon>
        <taxon>Vertebrata</taxon>
        <taxon>Euteleostomi</taxon>
        <taxon>Actinopterygii</taxon>
        <taxon>Neopterygii</taxon>
        <taxon>Teleostei</taxon>
        <taxon>Neoteleostei</taxon>
        <taxon>Acanthomorphata</taxon>
        <taxon>Eupercaria</taxon>
        <taxon>Perciformes</taxon>
        <taxon>Notothenioidei</taxon>
        <taxon>Nototheniidae</taxon>
        <taxon>Dissostichus</taxon>
    </lineage>
</organism>
<protein>
    <submittedName>
        <fullName evidence="2">Uncharacterized protein</fullName>
    </submittedName>
</protein>
<dbReference type="AlphaFoldDB" id="A0A7J5Z259"/>
<evidence type="ECO:0000313" key="3">
    <source>
        <dbReference type="Proteomes" id="UP000518266"/>
    </source>
</evidence>
<reference evidence="2 3" key="1">
    <citation type="submission" date="2020-03" db="EMBL/GenBank/DDBJ databases">
        <title>Dissostichus mawsoni Genome sequencing and assembly.</title>
        <authorList>
            <person name="Park H."/>
        </authorList>
    </citation>
    <scope>NUCLEOTIDE SEQUENCE [LARGE SCALE GENOMIC DNA]</scope>
    <source>
        <strain evidence="2">DM0001</strain>
        <tissue evidence="2">Muscle</tissue>
    </source>
</reference>
<dbReference type="EMBL" id="JAAKFY010000006">
    <property type="protein sequence ID" value="KAF3855563.1"/>
    <property type="molecule type" value="Genomic_DNA"/>
</dbReference>
<evidence type="ECO:0000256" key="1">
    <source>
        <dbReference type="SAM" id="MobiDB-lite"/>
    </source>
</evidence>
<accession>A0A7J5Z259</accession>
<feature type="region of interest" description="Disordered" evidence="1">
    <location>
        <begin position="234"/>
        <end position="254"/>
    </location>
</feature>
<gene>
    <name evidence="2" type="ORF">F7725_016286</name>
</gene>
<sequence>MGGGQEGEGWYAAVSSARRSGVGAHLEKPASFWRKITAVPWTARSSQKGGLASKEPLTGQKDRNGLKTHRGLKILQYTGDSNYCNTTHCGSHPLDPKYPSVSGKAELNFERRGETLERNSKLSHQCLEHGNRQRPLQATALVSTAAKQHLKHTPRGTRLWSGTSQSEGHRCSCTCTKLLRDRQGGSVPLHVAVDVSVPLHVAVFAEVTSVDLHHLPFEAQAGHVVLKVQLDAGEGGRGGGQTHREAQSQVNAPQSAAVLHRELVDLGADSLH</sequence>
<dbReference type="Proteomes" id="UP000518266">
    <property type="component" value="Unassembled WGS sequence"/>
</dbReference>
<proteinExistence type="predicted"/>
<name>A0A7J5Z259_DISMA</name>
<keyword evidence="3" id="KW-1185">Reference proteome</keyword>
<feature type="region of interest" description="Disordered" evidence="1">
    <location>
        <begin position="44"/>
        <end position="65"/>
    </location>
</feature>
<evidence type="ECO:0000313" key="2">
    <source>
        <dbReference type="EMBL" id="KAF3855563.1"/>
    </source>
</evidence>
<comment type="caution">
    <text evidence="2">The sequence shown here is derived from an EMBL/GenBank/DDBJ whole genome shotgun (WGS) entry which is preliminary data.</text>
</comment>